<dbReference type="PANTHER" id="PTHR43689">
    <property type="entry name" value="HYDROLASE"/>
    <property type="match status" value="1"/>
</dbReference>
<dbReference type="GO" id="GO:0016787">
    <property type="term" value="F:hydrolase activity"/>
    <property type="evidence" value="ECO:0007669"/>
    <property type="project" value="UniProtKB-KW"/>
</dbReference>
<dbReference type="InterPro" id="IPR000639">
    <property type="entry name" value="Epox_hydrolase-like"/>
</dbReference>
<keyword evidence="3" id="KW-0378">Hydrolase</keyword>
<dbReference type="PRINTS" id="PR00412">
    <property type="entry name" value="EPOXHYDRLASE"/>
</dbReference>
<evidence type="ECO:0000259" key="2">
    <source>
        <dbReference type="Pfam" id="PF12697"/>
    </source>
</evidence>
<accession>A0A344LIB0</accession>
<gene>
    <name evidence="3" type="ORF">A4R43_39460</name>
</gene>
<dbReference type="Pfam" id="PF12697">
    <property type="entry name" value="Abhydrolase_6"/>
    <property type="match status" value="1"/>
</dbReference>
<dbReference type="Gene3D" id="3.40.50.1820">
    <property type="entry name" value="alpha/beta hydrolase"/>
    <property type="match status" value="1"/>
</dbReference>
<dbReference type="EMBL" id="CP015163">
    <property type="protein sequence ID" value="AXB47784.1"/>
    <property type="molecule type" value="Genomic_DNA"/>
</dbReference>
<dbReference type="OrthoDB" id="9770427at2"/>
<dbReference type="InterPro" id="IPR000073">
    <property type="entry name" value="AB_hydrolase_1"/>
</dbReference>
<dbReference type="AlphaFoldDB" id="A0A344LIB0"/>
<sequence>MTAQQREAPPATVQDGSGIRVAHRRYAGARTRVLEVGPQPDADTPRRRSARRSSRPATPRLVLLHGYCDSADTWRPVLEELATAGHSAVAVDLPGFGEADALRPGAMLPQLDTFLAALIKEQSVLGPVVLAGNSLGGTISLRAAQSTRLPVAGVVSIAAPGFVDSWLIRTVARFPIPLRLYSSLPLPVPGFVVRAIAEQVVPRLLYADAAVADVAQVRRFTELFPDYRATTGRLEQARQLVEELATAYQLDTVRAPLLVVACGKDKLVSAASGKQLHSLVPHSRLLVRDDWGHCPQLDDPPAIAELITYFAASATHAKQRRTAASVTARVGTEASA</sequence>
<dbReference type="KEGG" id="aab:A4R43_39460"/>
<dbReference type="InterPro" id="IPR029058">
    <property type="entry name" value="AB_hydrolase_fold"/>
</dbReference>
<feature type="domain" description="AB hydrolase-1" evidence="2">
    <location>
        <begin position="61"/>
        <end position="305"/>
    </location>
</feature>
<dbReference type="Proteomes" id="UP000250434">
    <property type="component" value="Chromosome"/>
</dbReference>
<organism evidence="3 4">
    <name type="scientific">Amycolatopsis albispora</name>
    <dbReference type="NCBI Taxonomy" id="1804986"/>
    <lineage>
        <taxon>Bacteria</taxon>
        <taxon>Bacillati</taxon>
        <taxon>Actinomycetota</taxon>
        <taxon>Actinomycetes</taxon>
        <taxon>Pseudonocardiales</taxon>
        <taxon>Pseudonocardiaceae</taxon>
        <taxon>Amycolatopsis</taxon>
    </lineage>
</organism>
<keyword evidence="4" id="KW-1185">Reference proteome</keyword>
<feature type="region of interest" description="Disordered" evidence="1">
    <location>
        <begin position="30"/>
        <end position="56"/>
    </location>
</feature>
<protein>
    <submittedName>
        <fullName evidence="3">Alpha/beta hydrolase</fullName>
    </submittedName>
</protein>
<reference evidence="3 4" key="1">
    <citation type="submission" date="2016-04" db="EMBL/GenBank/DDBJ databases">
        <title>Complete genome sequence and analysis of deep-sea sediment isolate, Amycolatopsis sp. WP1.</title>
        <authorList>
            <person name="Wang H."/>
            <person name="Chen S."/>
            <person name="Wu Q."/>
        </authorList>
    </citation>
    <scope>NUCLEOTIDE SEQUENCE [LARGE SCALE GENOMIC DNA]</scope>
    <source>
        <strain evidence="3 4">WP1</strain>
    </source>
</reference>
<name>A0A344LIB0_9PSEU</name>
<dbReference type="RefSeq" id="WP_113696846.1">
    <property type="nucleotide sequence ID" value="NZ_CP015163.1"/>
</dbReference>
<evidence type="ECO:0000313" key="4">
    <source>
        <dbReference type="Proteomes" id="UP000250434"/>
    </source>
</evidence>
<dbReference type="PRINTS" id="PR00111">
    <property type="entry name" value="ABHYDROLASE"/>
</dbReference>
<proteinExistence type="predicted"/>
<evidence type="ECO:0000256" key="1">
    <source>
        <dbReference type="SAM" id="MobiDB-lite"/>
    </source>
</evidence>
<dbReference type="SUPFAM" id="SSF53474">
    <property type="entry name" value="alpha/beta-Hydrolases"/>
    <property type="match status" value="1"/>
</dbReference>
<evidence type="ECO:0000313" key="3">
    <source>
        <dbReference type="EMBL" id="AXB47784.1"/>
    </source>
</evidence>
<dbReference type="PANTHER" id="PTHR43689:SF8">
    <property type="entry name" value="ALPHA_BETA-HYDROLASES SUPERFAMILY PROTEIN"/>
    <property type="match status" value="1"/>
</dbReference>